<reference evidence="16" key="1">
    <citation type="submission" date="2013-07" db="EMBL/GenBank/DDBJ databases">
        <title>The Genome Sequence of Cryptococcus bestiolae CBS10118.</title>
        <authorList>
            <consortium name="The Broad Institute Genome Sequencing Platform"/>
            <person name="Cuomo C."/>
            <person name="Litvintseva A."/>
            <person name="Chen Y."/>
            <person name="Heitman J."/>
            <person name="Sun S."/>
            <person name="Springer D."/>
            <person name="Dromer F."/>
            <person name="Young S.K."/>
            <person name="Zeng Q."/>
            <person name="Gargeya S."/>
            <person name="Fitzgerald M."/>
            <person name="Abouelleil A."/>
            <person name="Alvarado L."/>
            <person name="Berlin A.M."/>
            <person name="Chapman S.B."/>
            <person name="Dewar J."/>
            <person name="Goldberg J."/>
            <person name="Griggs A."/>
            <person name="Gujja S."/>
            <person name="Hansen M."/>
            <person name="Howarth C."/>
            <person name="Imamovic A."/>
            <person name="Larimer J."/>
            <person name="McCowan C."/>
            <person name="Murphy C."/>
            <person name="Pearson M."/>
            <person name="Priest M."/>
            <person name="Roberts A."/>
            <person name="Saif S."/>
            <person name="Shea T."/>
            <person name="Sykes S."/>
            <person name="Wortman J."/>
            <person name="Nusbaum C."/>
            <person name="Birren B."/>
        </authorList>
    </citation>
    <scope>NUCLEOTIDE SEQUENCE [LARGE SCALE GENOMIC DNA]</scope>
    <source>
        <strain evidence="16">CBS 10118</strain>
    </source>
</reference>
<feature type="compositionally biased region" description="Low complexity" evidence="14">
    <location>
        <begin position="55"/>
        <end position="68"/>
    </location>
</feature>
<evidence type="ECO:0000256" key="5">
    <source>
        <dbReference type="ARBA" id="ARBA00022448"/>
    </source>
</evidence>
<comment type="subcellular location">
    <subcellularLocation>
        <location evidence="2">Cytoplasm</location>
        <location evidence="2">Cytosol</location>
    </subcellularLocation>
    <subcellularLocation>
        <location evidence="1">Endosome membrane</location>
        <topology evidence="1">Peripheral membrane protein</topology>
    </subcellularLocation>
    <subcellularLocation>
        <location evidence="3">Preautophagosomal structure membrane</location>
        <topology evidence="3">Peripheral membrane protein</topology>
    </subcellularLocation>
</comment>
<reference evidence="17" key="2">
    <citation type="submission" date="2013-07" db="EMBL/GenBank/DDBJ databases">
        <authorList>
            <consortium name="The Broad Institute Genome Sequencing Platform"/>
            <person name="Cuomo C."/>
            <person name="Litvintseva A."/>
            <person name="Chen Y."/>
            <person name="Heitman J."/>
            <person name="Sun S."/>
            <person name="Springer D."/>
            <person name="Dromer F."/>
            <person name="Young S.K."/>
            <person name="Zeng Q."/>
            <person name="Gargeya S."/>
            <person name="Fitzgerald M."/>
            <person name="Abouelleil A."/>
            <person name="Alvarado L."/>
            <person name="Berlin A.M."/>
            <person name="Chapman S.B."/>
            <person name="Dewar J."/>
            <person name="Goldberg J."/>
            <person name="Griggs A."/>
            <person name="Gujja S."/>
            <person name="Hansen M."/>
            <person name="Howarth C."/>
            <person name="Imamovic A."/>
            <person name="Larimer J."/>
            <person name="McCowan C."/>
            <person name="Murphy C."/>
            <person name="Pearson M."/>
            <person name="Priest M."/>
            <person name="Roberts A."/>
            <person name="Saif S."/>
            <person name="Shea T."/>
            <person name="Sykes S."/>
            <person name="Wortman J."/>
            <person name="Nusbaum C."/>
            <person name="Birren B."/>
        </authorList>
    </citation>
    <scope>NUCLEOTIDE SEQUENCE</scope>
    <source>
        <strain evidence="17">CBS 10118</strain>
    </source>
</reference>
<evidence type="ECO:0000259" key="15">
    <source>
        <dbReference type="PROSITE" id="PS50195"/>
    </source>
</evidence>
<dbReference type="SUPFAM" id="SSF64268">
    <property type="entry name" value="PX domain"/>
    <property type="match status" value="1"/>
</dbReference>
<keyword evidence="18" id="KW-1185">Reference proteome</keyword>
<evidence type="ECO:0000256" key="11">
    <source>
        <dbReference type="ARBA" id="ARBA00040748"/>
    </source>
</evidence>
<keyword evidence="8" id="KW-0072">Autophagy</keyword>
<dbReference type="GO" id="GO:0034045">
    <property type="term" value="C:phagophore assembly site membrane"/>
    <property type="evidence" value="ECO:0007669"/>
    <property type="project" value="UniProtKB-SubCell"/>
</dbReference>
<evidence type="ECO:0000256" key="14">
    <source>
        <dbReference type="SAM" id="MobiDB-lite"/>
    </source>
</evidence>
<keyword evidence="7" id="KW-0967">Endosome</keyword>
<evidence type="ECO:0000256" key="4">
    <source>
        <dbReference type="ARBA" id="ARBA00010883"/>
    </source>
</evidence>
<dbReference type="GO" id="GO:0032456">
    <property type="term" value="P:endocytic recycling"/>
    <property type="evidence" value="ECO:0007669"/>
    <property type="project" value="TreeGrafter"/>
</dbReference>
<dbReference type="CDD" id="cd07628">
    <property type="entry name" value="BAR_Atg24p"/>
    <property type="match status" value="1"/>
</dbReference>
<keyword evidence="5" id="KW-0813">Transport</keyword>
<dbReference type="PANTHER" id="PTHR45949">
    <property type="entry name" value="SORTING NEXIN-4"/>
    <property type="match status" value="1"/>
</dbReference>
<evidence type="ECO:0000313" key="17">
    <source>
        <dbReference type="EMBL" id="WVW80149.1"/>
    </source>
</evidence>
<evidence type="ECO:0000256" key="3">
    <source>
        <dbReference type="ARBA" id="ARBA00004623"/>
    </source>
</evidence>
<dbReference type="GO" id="GO:0035091">
    <property type="term" value="F:phosphatidylinositol binding"/>
    <property type="evidence" value="ECO:0007669"/>
    <property type="project" value="InterPro"/>
</dbReference>
<reference evidence="16" key="3">
    <citation type="submission" date="2014-01" db="EMBL/GenBank/DDBJ databases">
        <title>Evolution of pathogenesis and genome organization in the Tremellales.</title>
        <authorList>
            <person name="Cuomo C."/>
            <person name="Litvintseva A."/>
            <person name="Heitman J."/>
            <person name="Chen Y."/>
            <person name="Sun S."/>
            <person name="Springer D."/>
            <person name="Dromer F."/>
            <person name="Young S."/>
            <person name="Zeng Q."/>
            <person name="Chapman S."/>
            <person name="Gujja S."/>
            <person name="Saif S."/>
            <person name="Birren B."/>
        </authorList>
    </citation>
    <scope>NUCLEOTIDE SEQUENCE</scope>
    <source>
        <strain evidence="16">CBS 10118</strain>
    </source>
</reference>
<dbReference type="GO" id="GO:0015031">
    <property type="term" value="P:protein transport"/>
    <property type="evidence" value="ECO:0007669"/>
    <property type="project" value="TreeGrafter"/>
</dbReference>
<dbReference type="EMBL" id="KI894018">
    <property type="protein sequence ID" value="OCF29313.1"/>
    <property type="molecule type" value="Genomic_DNA"/>
</dbReference>
<evidence type="ECO:0000256" key="7">
    <source>
        <dbReference type="ARBA" id="ARBA00022753"/>
    </source>
</evidence>
<dbReference type="Gene3D" id="3.30.1520.10">
    <property type="entry name" value="Phox-like domain"/>
    <property type="match status" value="1"/>
</dbReference>
<evidence type="ECO:0000313" key="16">
    <source>
        <dbReference type="EMBL" id="OCF29313.1"/>
    </source>
</evidence>
<reference evidence="17" key="4">
    <citation type="submission" date="2024-02" db="EMBL/GenBank/DDBJ databases">
        <title>Comparative genomics of Cryptococcus and Kwoniella reveals pathogenesis evolution and contrasting modes of karyotype evolution via chromosome fusion or intercentromeric recombination.</title>
        <authorList>
            <person name="Coelho M.A."/>
            <person name="David-Palma M."/>
            <person name="Shea T."/>
            <person name="Bowers K."/>
            <person name="McGinley-Smith S."/>
            <person name="Mohammad A.W."/>
            <person name="Gnirke A."/>
            <person name="Yurkov A.M."/>
            <person name="Nowrousian M."/>
            <person name="Sun S."/>
            <person name="Cuomo C.A."/>
            <person name="Heitman J."/>
        </authorList>
    </citation>
    <scope>NUCLEOTIDE SEQUENCE</scope>
    <source>
        <strain evidence="17">CBS 10118</strain>
    </source>
</reference>
<dbReference type="FunFam" id="3.30.1520.10:FF:000049">
    <property type="entry name" value="Vacuolar sorting protein VPS1"/>
    <property type="match status" value="1"/>
</dbReference>
<keyword evidence="6" id="KW-0963">Cytoplasm</keyword>
<proteinExistence type="inferred from homology"/>
<dbReference type="GO" id="GO:0000422">
    <property type="term" value="P:autophagy of mitochondrion"/>
    <property type="evidence" value="ECO:0007669"/>
    <property type="project" value="TreeGrafter"/>
</dbReference>
<evidence type="ECO:0000256" key="12">
    <source>
        <dbReference type="ARBA" id="ARBA00041273"/>
    </source>
</evidence>
<dbReference type="GO" id="GO:0010008">
    <property type="term" value="C:endosome membrane"/>
    <property type="evidence" value="ECO:0007669"/>
    <property type="project" value="UniProtKB-SubCell"/>
</dbReference>
<dbReference type="VEuPathDB" id="FungiDB:I302_00814"/>
<feature type="domain" description="PX" evidence="15">
    <location>
        <begin position="89"/>
        <end position="211"/>
    </location>
</feature>
<feature type="region of interest" description="Disordered" evidence="14">
    <location>
        <begin position="1"/>
        <end position="82"/>
    </location>
</feature>
<dbReference type="PANTHER" id="PTHR45949:SF2">
    <property type="entry name" value="SORTING NEXIN-4"/>
    <property type="match status" value="1"/>
</dbReference>
<evidence type="ECO:0000256" key="2">
    <source>
        <dbReference type="ARBA" id="ARBA00004514"/>
    </source>
</evidence>
<sequence>MSSRPIDEDGFHSIAWDDAPQSRAGAAISPSSPFDEDVGEGFETISQPTSETLESGVGASTSTGTVTGLNRRERQGSVEVDPGEWNGRWMSIEVREPVKEHEGSKDMYVSYAVKTQTNLPTFPNKVAVVRRRFQDFVFLREHLVKNFPACVVPPIPDKHRLEYIKGDRFGPEFIERRRLDLQRFADRVARHPTLQRSQLVNDFLQSTEWTVAKHHHISHPPPESHLSLMDSLSDRFINAFSSVRKPDERFVEMLEGLDRFDEGLNSVERLVGRGKTRVDDLSVDYQDMAAAYQGLGYLESGITEPLNRFAEKMLDFSALLKHMNQSTVEPFLIQSHSLQAYAASHRNVIKLRDQKQLDFEELSAYLSAIVSERDRLAALNSGHSAAPVGLGTYLRDQVDKLRGTDDIHTRRERIRKLDGKIKELQDAVTTAHETSTAFSDEVLKEHRVFELSKKEEMKEILQTYADGQVEMLQRAMDDWDRIIPLLQRIRVDV</sequence>
<dbReference type="RefSeq" id="XP_019050383.1">
    <property type="nucleotide sequence ID" value="XM_019187505.1"/>
</dbReference>
<dbReference type="Proteomes" id="UP000092730">
    <property type="component" value="Chromosome 1"/>
</dbReference>
<evidence type="ECO:0000256" key="9">
    <source>
        <dbReference type="ARBA" id="ARBA00023121"/>
    </source>
</evidence>
<dbReference type="GeneID" id="30205213"/>
<comment type="function">
    <text evidence="13">Sorting nexin, involved in the separation or division of vacuoles throughout the entire life cycle of the cells. Involved in retrieval of late-Golgi SNAREs from post-Golgi endosomes to the trans-Golgi network, for cytoplasm to vacuole transport (Cvt), and autophagy of large cargos including mitophagy, pexophagy and glycophagy.</text>
</comment>
<dbReference type="InterPro" id="IPR027267">
    <property type="entry name" value="AH/BAR_dom_sf"/>
</dbReference>
<dbReference type="GO" id="GO:0034727">
    <property type="term" value="P:piecemeal microautophagy of the nucleus"/>
    <property type="evidence" value="ECO:0007669"/>
    <property type="project" value="TreeGrafter"/>
</dbReference>
<evidence type="ECO:0000256" key="13">
    <source>
        <dbReference type="ARBA" id="ARBA00054950"/>
    </source>
</evidence>
<dbReference type="Pfam" id="PF00787">
    <property type="entry name" value="PX"/>
    <property type="match status" value="1"/>
</dbReference>
<accession>A0A1B9GE37</accession>
<feature type="compositionally biased region" description="Polar residues" evidence="14">
    <location>
        <begin position="44"/>
        <end position="53"/>
    </location>
</feature>
<dbReference type="AlphaFoldDB" id="A0A1B9GE37"/>
<dbReference type="InterPro" id="IPR001683">
    <property type="entry name" value="PX_dom"/>
</dbReference>
<name>A0A1B9GE37_9TREE</name>
<dbReference type="SMART" id="SM00312">
    <property type="entry name" value="PX"/>
    <property type="match status" value="1"/>
</dbReference>
<dbReference type="PROSITE" id="PS50195">
    <property type="entry name" value="PX"/>
    <property type="match status" value="1"/>
</dbReference>
<feature type="compositionally biased region" description="Basic and acidic residues" evidence="14">
    <location>
        <begin position="1"/>
        <end position="11"/>
    </location>
</feature>
<evidence type="ECO:0000256" key="10">
    <source>
        <dbReference type="ARBA" id="ARBA00023136"/>
    </source>
</evidence>
<gene>
    <name evidence="16" type="ORF">I302_00814</name>
    <name evidence="17" type="ORF">I302_102125</name>
</gene>
<dbReference type="EMBL" id="CP144541">
    <property type="protein sequence ID" value="WVW80149.1"/>
    <property type="molecule type" value="Genomic_DNA"/>
</dbReference>
<keyword evidence="10" id="KW-0472">Membrane</keyword>
<dbReference type="OrthoDB" id="205639at2759"/>
<evidence type="ECO:0000256" key="8">
    <source>
        <dbReference type="ARBA" id="ARBA00023006"/>
    </source>
</evidence>
<dbReference type="FunFam" id="1.20.1270.60:FF:000042">
    <property type="entry name" value="Vacuolar targeting protein Atg24"/>
    <property type="match status" value="1"/>
</dbReference>
<dbReference type="CDD" id="cd06863">
    <property type="entry name" value="PX_Atg24p"/>
    <property type="match status" value="1"/>
</dbReference>
<dbReference type="Gene3D" id="1.20.1270.60">
    <property type="entry name" value="Arfaptin homology (AH) domain/BAR domain"/>
    <property type="match status" value="1"/>
</dbReference>
<evidence type="ECO:0000256" key="6">
    <source>
        <dbReference type="ARBA" id="ARBA00022490"/>
    </source>
</evidence>
<organism evidence="16">
    <name type="scientific">Kwoniella bestiolae CBS 10118</name>
    <dbReference type="NCBI Taxonomy" id="1296100"/>
    <lineage>
        <taxon>Eukaryota</taxon>
        <taxon>Fungi</taxon>
        <taxon>Dikarya</taxon>
        <taxon>Basidiomycota</taxon>
        <taxon>Agaricomycotina</taxon>
        <taxon>Tremellomycetes</taxon>
        <taxon>Tremellales</taxon>
        <taxon>Cryptococcaceae</taxon>
        <taxon>Kwoniella</taxon>
    </lineage>
</organism>
<keyword evidence="9" id="KW-0446">Lipid-binding</keyword>
<dbReference type="GO" id="GO:0005769">
    <property type="term" value="C:early endosome"/>
    <property type="evidence" value="ECO:0007669"/>
    <property type="project" value="TreeGrafter"/>
</dbReference>
<protein>
    <recommendedName>
        <fullName evidence="11">Sorting nexin-4</fullName>
    </recommendedName>
    <alternativeName>
        <fullName evidence="12">Autophagy-related protein 24</fullName>
    </alternativeName>
</protein>
<evidence type="ECO:0000256" key="1">
    <source>
        <dbReference type="ARBA" id="ARBA00004481"/>
    </source>
</evidence>
<dbReference type="InterPro" id="IPR036871">
    <property type="entry name" value="PX_dom_sf"/>
</dbReference>
<dbReference type="GO" id="GO:0005829">
    <property type="term" value="C:cytosol"/>
    <property type="evidence" value="ECO:0007669"/>
    <property type="project" value="UniProtKB-SubCell"/>
</dbReference>
<dbReference type="GO" id="GO:0061709">
    <property type="term" value="P:reticulophagy"/>
    <property type="evidence" value="ECO:0007669"/>
    <property type="project" value="TreeGrafter"/>
</dbReference>
<evidence type="ECO:0000313" key="18">
    <source>
        <dbReference type="Proteomes" id="UP000092730"/>
    </source>
</evidence>
<dbReference type="KEGG" id="kbi:30205213"/>
<comment type="similarity">
    <text evidence="4">Belongs to the sorting nexin family.</text>
</comment>
<dbReference type="STRING" id="1296100.A0A1B9GE37"/>